<dbReference type="EC" id="6.-.-.-" evidence="2"/>
<evidence type="ECO:0000256" key="1">
    <source>
        <dbReference type="ARBA" id="ARBA00022598"/>
    </source>
</evidence>
<comment type="function">
    <text evidence="2">Involved in bacillithiol (BSH) biosynthesis. May catalyze the last step of the pathway, the addition of cysteine to glucosamine malate (GlcN-Mal) to generate BSH.</text>
</comment>
<feature type="domain" description="Bacillithiol biosynthesis BshC N-terminal Rossmann-like" evidence="3">
    <location>
        <begin position="1"/>
        <end position="382"/>
    </location>
</feature>
<dbReference type="Proteomes" id="UP000294937">
    <property type="component" value="Unassembled WGS sequence"/>
</dbReference>
<reference evidence="5 6" key="1">
    <citation type="submission" date="2019-03" db="EMBL/GenBank/DDBJ databases">
        <title>Genomic Encyclopedia of Type Strains, Phase IV (KMG-IV): sequencing the most valuable type-strain genomes for metagenomic binning, comparative biology and taxonomic classification.</title>
        <authorList>
            <person name="Goeker M."/>
        </authorList>
    </citation>
    <scope>NUCLEOTIDE SEQUENCE [LARGE SCALE GENOMIC DNA]</scope>
    <source>
        <strain evidence="5 6">DSM 45707</strain>
    </source>
</reference>
<dbReference type="RefSeq" id="WP_131924031.1">
    <property type="nucleotide sequence ID" value="NZ_SMAG01000003.1"/>
</dbReference>
<dbReference type="InterPro" id="IPR011199">
    <property type="entry name" value="Bacillithiol_biosynth_BshC"/>
</dbReference>
<evidence type="ECO:0000256" key="2">
    <source>
        <dbReference type="HAMAP-Rule" id="MF_01867"/>
    </source>
</evidence>
<evidence type="ECO:0000313" key="5">
    <source>
        <dbReference type="EMBL" id="TCS94638.1"/>
    </source>
</evidence>
<accession>A0A4R3L6E5</accession>
<dbReference type="PIRSF" id="PIRSF012535">
    <property type="entry name" value="UCP012535"/>
    <property type="match status" value="1"/>
</dbReference>
<sequence length="546" mass="64974">MKIEEVSCLQLSPFAREYYTFREPVSFLYPYDPWDGQSFVQRSEVLVQNRWSASRESLVELMKSYYDLSSIPQAIEKQLERLNQLDSLVVIGGQQAGILTGPLYTIHKAVTIIQLAQREEQRLGRPVIPVFWIAGEDHDYDEVDHVWIQDEQDQPRKVRYKESYPEKWSVSRLVLEPESLHAWLDELATLLPDREYKKEWLLRSKQLITKPTTWSDYFATWISDLFAEWGLLVIDSGDPQLRRIEAPFFKQMIINMESIQQKVREASKLFKKWGYAEPVDLKPNQAHLFIEIDHKRLPLFKEADRWMTREGEAQFTTQELINLVEEEPERFSNNVLTRPLMQEYLFPTLAFVGGPGEIAYWGLLKETFETMGLQMPILYPRLQFTFMDRRLEKRMQEFSLSWSDLFTQLTEKKEQWLQQQHNLDLDALFAEVKQKISEVHQPLIQTLDQEIGMNLRDIGVKNMQKIEEQIQYLHLFAQKAIELKYQTTLRHWEEIALTCFPNDQPQERVYNLIQIWNQYGLDWIELMLNTPLIQEDQEHKHYCIIF</sequence>
<dbReference type="OrthoDB" id="9765151at2"/>
<dbReference type="AlphaFoldDB" id="A0A4R3L6E5"/>
<keyword evidence="6" id="KW-1185">Reference proteome</keyword>
<dbReference type="HAMAP" id="MF_01867">
    <property type="entry name" value="BshC"/>
    <property type="match status" value="1"/>
</dbReference>
<dbReference type="GO" id="GO:0016874">
    <property type="term" value="F:ligase activity"/>
    <property type="evidence" value="ECO:0007669"/>
    <property type="project" value="UniProtKB-UniRule"/>
</dbReference>
<dbReference type="InterPro" id="IPR055398">
    <property type="entry name" value="Rossmann-like_BshC"/>
</dbReference>
<dbReference type="NCBIfam" id="TIGR03998">
    <property type="entry name" value="thiol_BshC"/>
    <property type="match status" value="1"/>
</dbReference>
<dbReference type="Pfam" id="PF24850">
    <property type="entry name" value="CC_BshC"/>
    <property type="match status" value="1"/>
</dbReference>
<protein>
    <recommendedName>
        <fullName evidence="2">Putative cysteine ligase BshC</fullName>
        <ecNumber evidence="2">6.-.-.-</ecNumber>
    </recommendedName>
</protein>
<comment type="caution">
    <text evidence="5">The sequence shown here is derived from an EMBL/GenBank/DDBJ whole genome shotgun (WGS) entry which is preliminary data.</text>
</comment>
<evidence type="ECO:0000259" key="3">
    <source>
        <dbReference type="Pfam" id="PF10079"/>
    </source>
</evidence>
<keyword evidence="1 2" id="KW-0436">Ligase</keyword>
<dbReference type="Pfam" id="PF10079">
    <property type="entry name" value="Rossmann-like_BshC"/>
    <property type="match status" value="1"/>
</dbReference>
<dbReference type="EMBL" id="SMAG01000003">
    <property type="protein sequence ID" value="TCS94638.1"/>
    <property type="molecule type" value="Genomic_DNA"/>
</dbReference>
<evidence type="ECO:0000259" key="4">
    <source>
        <dbReference type="Pfam" id="PF24850"/>
    </source>
</evidence>
<feature type="domain" description="Bacillithiol biosynthesis BshC C-terminal coiled-coil" evidence="4">
    <location>
        <begin position="384"/>
        <end position="539"/>
    </location>
</feature>
<gene>
    <name evidence="2" type="primary">bshC</name>
    <name evidence="5" type="ORF">EDD58_10350</name>
</gene>
<proteinExistence type="inferred from homology"/>
<comment type="similarity">
    <text evidence="2">Belongs to the BshC family.</text>
</comment>
<evidence type="ECO:0000313" key="6">
    <source>
        <dbReference type="Proteomes" id="UP000294937"/>
    </source>
</evidence>
<name>A0A4R3L6E5_9BACL</name>
<organism evidence="5 6">
    <name type="scientific">Hazenella coriacea</name>
    <dbReference type="NCBI Taxonomy" id="1179467"/>
    <lineage>
        <taxon>Bacteria</taxon>
        <taxon>Bacillati</taxon>
        <taxon>Bacillota</taxon>
        <taxon>Bacilli</taxon>
        <taxon>Bacillales</taxon>
        <taxon>Thermoactinomycetaceae</taxon>
        <taxon>Hazenella</taxon>
    </lineage>
</organism>
<dbReference type="InterPro" id="IPR055399">
    <property type="entry name" value="CC_BshC"/>
</dbReference>